<evidence type="ECO:0000313" key="3">
    <source>
        <dbReference type="Proteomes" id="UP000323067"/>
    </source>
</evidence>
<dbReference type="AlphaFoldDB" id="A0A2H4SPE2"/>
<evidence type="ECO:0000313" key="2">
    <source>
        <dbReference type="EMBL" id="ATY64977.1"/>
    </source>
</evidence>
<dbReference type="VEuPathDB" id="FungiDB:A9K55_005353"/>
<gene>
    <name evidence="2" type="ORF">A9K55_005353</name>
</gene>
<accession>A0A2H4SPE2</accession>
<dbReference type="Proteomes" id="UP000323067">
    <property type="component" value="Chromosome v"/>
</dbReference>
<dbReference type="InterPro" id="IPR056009">
    <property type="entry name" value="DUF7587"/>
</dbReference>
<evidence type="ECO:0000259" key="1">
    <source>
        <dbReference type="Pfam" id="PF24494"/>
    </source>
</evidence>
<feature type="domain" description="DUF7587" evidence="1">
    <location>
        <begin position="215"/>
        <end position="359"/>
    </location>
</feature>
<reference evidence="2 3" key="1">
    <citation type="journal article" date="2017" name="BMC Genomics">
        <title>Chromosome level assembly and secondary metabolite potential of the parasitic fungus Cordyceps militaris.</title>
        <authorList>
            <person name="Kramer G.J."/>
            <person name="Nodwell J.R."/>
        </authorList>
    </citation>
    <scope>NUCLEOTIDE SEQUENCE [LARGE SCALE GENOMIC DNA]</scope>
    <source>
        <strain evidence="2 3">ATCC 34164</strain>
    </source>
</reference>
<dbReference type="EMBL" id="CP023325">
    <property type="protein sequence ID" value="ATY64977.1"/>
    <property type="molecule type" value="Genomic_DNA"/>
</dbReference>
<dbReference type="VEuPathDB" id="FungiDB:CCM_09366"/>
<proteinExistence type="predicted"/>
<dbReference type="Pfam" id="PF24494">
    <property type="entry name" value="DUF7587"/>
    <property type="match status" value="1"/>
</dbReference>
<protein>
    <recommendedName>
        <fullName evidence="1">DUF7587 domain-containing protein</fullName>
    </recommendedName>
</protein>
<sequence length="512" mass="58011">MTNLDITDPPSGQRLRDNVATLRHHGRADQRLYYSVSMLQRQGHALERAEKVYRILSDESLTTPEGRAAEICALRDHCRTLATLAQEAVDSIADHVVDCIPGRNDTSELQRNLLWHFEADLRRIAREVLDDAGVDGAKWMVVEEYYNQASKPDGVLSSDLYYDSVDGGAGRFPADTERRRNREWVDFWIRALHGCPGGPTLFHPPADWQDWSHCPSKLFRTYDSHSTGTNNPIVIASLLSESGAQKSRDDLLGLPAGDAAILLHKHLNNAAFDSDNLSSWTSSLLFAIQYAIYRCDRFRLSPSDVSICVLDPADFPRGQFMRDMTLIRAYREHIVSEFFDFRLNRDDYNNGEYLSQGRVYIARRSCVATLAQLEQAGLYELYPQYADAHGKKQWTNRVLDLRALWSIRKPTTTMAETETALRIAKKCFPRFGAADMALMLLAFRNCPLNGAGLEDSGFAEDHAASQYGPVEVDRYRALLVKAEEIRKDDNGLFSDEDLLRKIYLCAEDEETI</sequence>
<organism evidence="2 3">
    <name type="scientific">Cordyceps militaris</name>
    <name type="common">Caterpillar fungus</name>
    <name type="synonym">Clavaria militaris</name>
    <dbReference type="NCBI Taxonomy" id="73501"/>
    <lineage>
        <taxon>Eukaryota</taxon>
        <taxon>Fungi</taxon>
        <taxon>Dikarya</taxon>
        <taxon>Ascomycota</taxon>
        <taxon>Pezizomycotina</taxon>
        <taxon>Sordariomycetes</taxon>
        <taxon>Hypocreomycetidae</taxon>
        <taxon>Hypocreales</taxon>
        <taxon>Cordycipitaceae</taxon>
        <taxon>Cordyceps</taxon>
    </lineage>
</organism>
<name>A0A2H4SPE2_CORMI</name>